<dbReference type="FunFam" id="3.30.2020.30:FF:000002">
    <property type="entry name" value="Putative gamma-butyrobetaine dioxygenase"/>
    <property type="match status" value="1"/>
</dbReference>
<dbReference type="GO" id="GO:0005739">
    <property type="term" value="C:mitochondrion"/>
    <property type="evidence" value="ECO:0007669"/>
    <property type="project" value="TreeGrafter"/>
</dbReference>
<evidence type="ECO:0000256" key="9">
    <source>
        <dbReference type="ARBA" id="ARBA00022964"/>
    </source>
</evidence>
<dbReference type="EMBL" id="CAIIXF020000012">
    <property type="protein sequence ID" value="CAH1801717.1"/>
    <property type="molecule type" value="Genomic_DNA"/>
</dbReference>
<dbReference type="InterPro" id="IPR003819">
    <property type="entry name" value="TauD/TfdA-like"/>
</dbReference>
<name>A0A8J1XNP8_OWEFU</name>
<sequence>MMQKVESLMKLASIRTLAFGRAQRTISRYICATNEGTSGTLSDLGSRKKTFLQKQVDQQARKQHKDATMNEACRRNPLTTVTHKQLVLNSDHLIMPTITGTLDDLNDPHGQSGIVLNYVWLRDHCRCDSCYHHTTSQRLFETNAIDLDIRPNNAALTFDPDVNDHVLHITWPDGHQSQFTYSWLTDSKNIFAGKYPKSKSVQTLWDANTIKEIDIKAVEYEKYMDKSNDESLKVLLENVLRYGYGLVHGCQTSIDDTAKTAERLCIIQNSLFGHMWSFTNDLEHSDTAYTNLALGAHNDTCYFLKGAGIQVFHLLEHTGAGGETLLVDGFKALETLRRNHKWAYDFLVETSIVHEYVEPGIDIKSLDSIINVHPITKEPIALRFNTYDRASLNTIDQEDMPKFYEANKLLANEIQNPQNEFWLKLKPGTVLFVDNWRLLHGRSAFTGRRCVCGCYLARDDWTSKARELGLVSSFHF</sequence>
<dbReference type="CDD" id="cd00250">
    <property type="entry name" value="CAS_like"/>
    <property type="match status" value="1"/>
</dbReference>
<evidence type="ECO:0000256" key="1">
    <source>
        <dbReference type="ARBA" id="ARBA00001954"/>
    </source>
</evidence>
<comment type="catalytic activity">
    <reaction evidence="16">
        <text>N(6),N(6),N(6)-trimethyl-L-lysine + 2-oxoglutarate + O2 = (3S)-3-hydroxy-N(6),N(6),N(6)-trimethyl-L-lysine + succinate + CO2</text>
        <dbReference type="Rhea" id="RHEA:14181"/>
        <dbReference type="ChEBI" id="CHEBI:15379"/>
        <dbReference type="ChEBI" id="CHEBI:16526"/>
        <dbReference type="ChEBI" id="CHEBI:16810"/>
        <dbReference type="ChEBI" id="CHEBI:30031"/>
        <dbReference type="ChEBI" id="CHEBI:58100"/>
        <dbReference type="ChEBI" id="CHEBI:141499"/>
        <dbReference type="EC" id="1.14.11.8"/>
    </reaction>
</comment>
<dbReference type="PANTHER" id="PTHR10696:SF51">
    <property type="entry name" value="TRIMETHYLLYSINE DIOXYGENASE, MITOCHONDRIAL"/>
    <property type="match status" value="1"/>
</dbReference>
<evidence type="ECO:0000256" key="13">
    <source>
        <dbReference type="ARBA" id="ARBA00031778"/>
    </source>
</evidence>
<evidence type="ECO:0000256" key="7">
    <source>
        <dbReference type="ARBA" id="ARBA00022723"/>
    </source>
</evidence>
<dbReference type="Pfam" id="PF02668">
    <property type="entry name" value="TauD"/>
    <property type="match status" value="1"/>
</dbReference>
<evidence type="ECO:0000256" key="10">
    <source>
        <dbReference type="ARBA" id="ARBA00023002"/>
    </source>
</evidence>
<dbReference type="PANTHER" id="PTHR10696">
    <property type="entry name" value="GAMMA-BUTYROBETAINE HYDROXYLASE-RELATED"/>
    <property type="match status" value="1"/>
</dbReference>
<dbReference type="Gene3D" id="3.30.2020.30">
    <property type="match status" value="1"/>
</dbReference>
<dbReference type="GO" id="GO:0005506">
    <property type="term" value="F:iron ion binding"/>
    <property type="evidence" value="ECO:0007669"/>
    <property type="project" value="InterPro"/>
</dbReference>
<protein>
    <recommendedName>
        <fullName evidence="6">Trimethyllysine dioxygenase, mitochondrial</fullName>
        <ecNumber evidence="5">1.14.11.8</ecNumber>
    </recommendedName>
    <alternativeName>
        <fullName evidence="13">Epsilon-trimethyllysine 2-oxoglutarate dioxygenase</fullName>
    </alternativeName>
    <alternativeName>
        <fullName evidence="12">TML hydroxylase</fullName>
    </alternativeName>
    <alternativeName>
        <fullName evidence="14">TML-alpha-ketoglutarate dioxygenase</fullName>
    </alternativeName>
</protein>
<evidence type="ECO:0000256" key="11">
    <source>
        <dbReference type="ARBA" id="ARBA00023004"/>
    </source>
</evidence>
<dbReference type="GO" id="GO:0045329">
    <property type="term" value="P:carnitine biosynthetic process"/>
    <property type="evidence" value="ECO:0007669"/>
    <property type="project" value="UniProtKB-UniPathway"/>
</dbReference>
<keyword evidence="9" id="KW-0223">Dioxygenase</keyword>
<dbReference type="Proteomes" id="UP000749559">
    <property type="component" value="Unassembled WGS sequence"/>
</dbReference>
<dbReference type="InterPro" id="IPR050411">
    <property type="entry name" value="AlphaKG_dependent_hydroxylases"/>
</dbReference>
<keyword evidence="10" id="KW-0560">Oxidoreductase</keyword>
<evidence type="ECO:0000256" key="2">
    <source>
        <dbReference type="ARBA" id="ARBA00001961"/>
    </source>
</evidence>
<dbReference type="NCBIfam" id="TIGR02410">
    <property type="entry name" value="carnitine_TMLD"/>
    <property type="match status" value="1"/>
</dbReference>
<evidence type="ECO:0000256" key="6">
    <source>
        <dbReference type="ARBA" id="ARBA00016835"/>
    </source>
</evidence>
<comment type="function">
    <text evidence="15">Converts trimethyllysine (TML) into hydroxytrimethyllysine (HTML).</text>
</comment>
<accession>A0A8J1XNP8</accession>
<dbReference type="EC" id="1.14.11.8" evidence="5"/>
<keyword evidence="11" id="KW-0408">Iron</keyword>
<dbReference type="InterPro" id="IPR042098">
    <property type="entry name" value="TauD-like_sf"/>
</dbReference>
<evidence type="ECO:0000256" key="12">
    <source>
        <dbReference type="ARBA" id="ARBA00030363"/>
    </source>
</evidence>
<dbReference type="OrthoDB" id="408743at2759"/>
<evidence type="ECO:0000313" key="18">
    <source>
        <dbReference type="Proteomes" id="UP000749559"/>
    </source>
</evidence>
<evidence type="ECO:0000256" key="5">
    <source>
        <dbReference type="ARBA" id="ARBA00012267"/>
    </source>
</evidence>
<dbReference type="FunFam" id="3.60.130.10:FF:000001">
    <property type="entry name" value="Trimethyllysine dioxygenase, mitochondrial"/>
    <property type="match status" value="1"/>
</dbReference>
<comment type="cofactor">
    <cofactor evidence="2">
        <name>L-ascorbate</name>
        <dbReference type="ChEBI" id="CHEBI:38290"/>
    </cofactor>
</comment>
<reference evidence="17" key="1">
    <citation type="submission" date="2022-03" db="EMBL/GenBank/DDBJ databases">
        <authorList>
            <person name="Martin C."/>
        </authorList>
    </citation>
    <scope>NUCLEOTIDE SEQUENCE</scope>
</reference>
<keyword evidence="8" id="KW-0124">Carnitine biosynthesis</keyword>
<dbReference type="InterPro" id="IPR012776">
    <property type="entry name" value="Trimethyllysine_dOase"/>
</dbReference>
<dbReference type="SUPFAM" id="SSF51197">
    <property type="entry name" value="Clavaminate synthase-like"/>
    <property type="match status" value="1"/>
</dbReference>
<dbReference type="UniPathway" id="UPA00118"/>
<keyword evidence="18" id="KW-1185">Reference proteome</keyword>
<dbReference type="Pfam" id="PF06155">
    <property type="entry name" value="GBBH-like_N"/>
    <property type="match status" value="1"/>
</dbReference>
<evidence type="ECO:0000256" key="8">
    <source>
        <dbReference type="ARBA" id="ARBA00022873"/>
    </source>
</evidence>
<comment type="similarity">
    <text evidence="4">Belongs to the gamma-BBH/TMLD family.</text>
</comment>
<dbReference type="InterPro" id="IPR038492">
    <property type="entry name" value="GBBH-like_N_sf"/>
</dbReference>
<comment type="caution">
    <text evidence="17">The sequence shown here is derived from an EMBL/GenBank/DDBJ whole genome shotgun (WGS) entry which is preliminary data.</text>
</comment>
<comment type="pathway">
    <text evidence="3">Amine and polyamine biosynthesis; carnitine biosynthesis.</text>
</comment>
<dbReference type="AlphaFoldDB" id="A0A8J1XNP8"/>
<dbReference type="InterPro" id="IPR010376">
    <property type="entry name" value="GBBH-like_N"/>
</dbReference>
<proteinExistence type="inferred from homology"/>
<dbReference type="Gene3D" id="3.60.130.10">
    <property type="entry name" value="Clavaminate synthase-like"/>
    <property type="match status" value="1"/>
</dbReference>
<organism evidence="17 18">
    <name type="scientific">Owenia fusiformis</name>
    <name type="common">Polychaete worm</name>
    <dbReference type="NCBI Taxonomy" id="6347"/>
    <lineage>
        <taxon>Eukaryota</taxon>
        <taxon>Metazoa</taxon>
        <taxon>Spiralia</taxon>
        <taxon>Lophotrochozoa</taxon>
        <taxon>Annelida</taxon>
        <taxon>Polychaeta</taxon>
        <taxon>Sedentaria</taxon>
        <taxon>Canalipalpata</taxon>
        <taxon>Sabellida</taxon>
        <taxon>Oweniida</taxon>
        <taxon>Oweniidae</taxon>
        <taxon>Owenia</taxon>
    </lineage>
</organism>
<gene>
    <name evidence="17" type="ORF">OFUS_LOCUS25482</name>
</gene>
<evidence type="ECO:0000256" key="4">
    <source>
        <dbReference type="ARBA" id="ARBA00008654"/>
    </source>
</evidence>
<keyword evidence="7" id="KW-0479">Metal-binding</keyword>
<evidence type="ECO:0000256" key="14">
    <source>
        <dbReference type="ARBA" id="ARBA00032283"/>
    </source>
</evidence>
<evidence type="ECO:0000313" key="17">
    <source>
        <dbReference type="EMBL" id="CAH1801717.1"/>
    </source>
</evidence>
<evidence type="ECO:0000256" key="3">
    <source>
        <dbReference type="ARBA" id="ARBA00005022"/>
    </source>
</evidence>
<comment type="cofactor">
    <cofactor evidence="1">
        <name>Fe(2+)</name>
        <dbReference type="ChEBI" id="CHEBI:29033"/>
    </cofactor>
</comment>
<dbReference type="GO" id="GO:0050353">
    <property type="term" value="F:trimethyllysine dioxygenase activity"/>
    <property type="evidence" value="ECO:0007669"/>
    <property type="project" value="UniProtKB-EC"/>
</dbReference>
<evidence type="ECO:0000256" key="15">
    <source>
        <dbReference type="ARBA" id="ARBA00046008"/>
    </source>
</evidence>
<evidence type="ECO:0000256" key="16">
    <source>
        <dbReference type="ARBA" id="ARBA00049334"/>
    </source>
</evidence>